<feature type="region of interest" description="Disordered" evidence="1">
    <location>
        <begin position="37"/>
        <end position="57"/>
    </location>
</feature>
<feature type="region of interest" description="Disordered" evidence="1">
    <location>
        <begin position="85"/>
        <end position="105"/>
    </location>
</feature>
<feature type="region of interest" description="Disordered" evidence="1">
    <location>
        <begin position="197"/>
        <end position="237"/>
    </location>
</feature>
<evidence type="ECO:0000256" key="1">
    <source>
        <dbReference type="SAM" id="MobiDB-lite"/>
    </source>
</evidence>
<dbReference type="GO" id="GO:0003964">
    <property type="term" value="F:RNA-directed DNA polymerase activity"/>
    <property type="evidence" value="ECO:0007669"/>
    <property type="project" value="UniProtKB-KW"/>
</dbReference>
<dbReference type="PANTHER" id="PTHR11439:SF524">
    <property type="entry name" value="RNA-DIRECTED DNA POLYMERASE, PROTEIN KINASE RLK-PELLE-DLSV FAMILY"/>
    <property type="match status" value="1"/>
</dbReference>
<keyword evidence="2" id="KW-0695">RNA-directed DNA polymerase</keyword>
<comment type="caution">
    <text evidence="2">The sequence shown here is derived from an EMBL/GenBank/DDBJ whole genome shotgun (WGS) entry which is preliminary data.</text>
</comment>
<proteinExistence type="predicted"/>
<keyword evidence="2" id="KW-0808">Transferase</keyword>
<feature type="compositionally biased region" description="Basic and acidic residues" evidence="1">
    <location>
        <begin position="220"/>
        <end position="233"/>
    </location>
</feature>
<reference evidence="2" key="1">
    <citation type="journal article" date="2019" name="Sci. Rep.">
        <title>Draft genome of Tanacetum cinerariifolium, the natural source of mosquito coil.</title>
        <authorList>
            <person name="Yamashiro T."/>
            <person name="Shiraishi A."/>
            <person name="Satake H."/>
            <person name="Nakayama K."/>
        </authorList>
    </citation>
    <scope>NUCLEOTIDE SEQUENCE</scope>
</reference>
<organism evidence="2">
    <name type="scientific">Tanacetum cinerariifolium</name>
    <name type="common">Dalmatian daisy</name>
    <name type="synonym">Chrysanthemum cinerariifolium</name>
    <dbReference type="NCBI Taxonomy" id="118510"/>
    <lineage>
        <taxon>Eukaryota</taxon>
        <taxon>Viridiplantae</taxon>
        <taxon>Streptophyta</taxon>
        <taxon>Embryophyta</taxon>
        <taxon>Tracheophyta</taxon>
        <taxon>Spermatophyta</taxon>
        <taxon>Magnoliopsida</taxon>
        <taxon>eudicotyledons</taxon>
        <taxon>Gunneridae</taxon>
        <taxon>Pentapetalae</taxon>
        <taxon>asterids</taxon>
        <taxon>campanulids</taxon>
        <taxon>Asterales</taxon>
        <taxon>Asteraceae</taxon>
        <taxon>Asteroideae</taxon>
        <taxon>Anthemideae</taxon>
        <taxon>Anthemidinae</taxon>
        <taxon>Tanacetum</taxon>
    </lineage>
</organism>
<name>A0A6L2LE69_TANCI</name>
<dbReference type="PANTHER" id="PTHR11439">
    <property type="entry name" value="GAG-POL-RELATED RETROTRANSPOSON"/>
    <property type="match status" value="1"/>
</dbReference>
<keyword evidence="2" id="KW-0548">Nucleotidyltransferase</keyword>
<feature type="compositionally biased region" description="Basic residues" evidence="1">
    <location>
        <begin position="86"/>
        <end position="97"/>
    </location>
</feature>
<dbReference type="EMBL" id="BKCJ010004011">
    <property type="protein sequence ID" value="GEU58484.1"/>
    <property type="molecule type" value="Genomic_DNA"/>
</dbReference>
<protein>
    <submittedName>
        <fullName evidence="2">Reverse transcriptase domain-containing protein</fullName>
    </submittedName>
</protein>
<dbReference type="CDD" id="cd09272">
    <property type="entry name" value="RNase_HI_RT_Ty1"/>
    <property type="match status" value="1"/>
</dbReference>
<feature type="compositionally biased region" description="Basic residues" evidence="1">
    <location>
        <begin position="203"/>
        <end position="219"/>
    </location>
</feature>
<dbReference type="AlphaFoldDB" id="A0A6L2LE69"/>
<sequence length="703" mass="80658">MICYEIDTGVAFKLRHYWDILKDRPKWQEIALPKFSTGSRGSKRHKSSGYSSFNTESREQSINLNTIVGDIDEDDVQEIRPEGRYKARAAARKKKGSKSGSTSNVNEDALAKLMVTEMTAQERKERLAFLDIKRMNKYRVDGGRISRNLLDRVCPHTLKVITRVLIQEERNPFPKNVTMKEHVHGEQKCSLKVKIAEGDTRSQNRKRKSQALKRTTYHNHGREDFKNQQRRDNFTLLTKSPKEILALDKGKFKTPPPMTTRVEKRNNNKFCEFHEEVRHNTDECMHLKRQIEELIKARKLSHVIKERTQGSGKDQPKAAKKGEASKKAMEILMVLPWQRMARQCITQSFSPNSEISFPTLEEEDGVEGSMVIETEIGGHVIHRIYIDEGGEIIWPMGQILLPVKKGDAEHLTSTWMNFFVVRSPSPYNGIIGRPGVKKIQAVPSTAYGMLKFPVQGGILTLRISRIIPLNQGGRVVYLLLYVYDIILTTSTTTLLQHLIDSWHHEFGMTNLGALNYFVGIFVVCHSTDLFLSQRNLAGGLQYLTFTRPDLSYAVQQIFLYVHDPREPDFAALKRILRYHTLSRSSAEAEYKGVANVVADTAWLCNLLRELHSPLSTTTLVYCDNIITTFMYANHVQHQWTKHIEIDIHFVRDMVTLHLDDKTKMWDVGGDEFGTIEDTGFLEFVELSLDEPELETVFFSENND</sequence>
<accession>A0A6L2LE69</accession>
<gene>
    <name evidence="2" type="ORF">Tci_030462</name>
</gene>
<evidence type="ECO:0000313" key="2">
    <source>
        <dbReference type="EMBL" id="GEU58484.1"/>
    </source>
</evidence>